<dbReference type="AlphaFoldDB" id="A0A3L6FYY3"/>
<protein>
    <recommendedName>
        <fullName evidence="12">phytol kinase</fullName>
        <ecNumber evidence="12">2.7.1.182</ecNumber>
    </recommendedName>
</protein>
<evidence type="ECO:0000256" key="4">
    <source>
        <dbReference type="ARBA" id="ARBA00022640"/>
    </source>
</evidence>
<keyword evidence="6 14" id="KW-0812">Transmembrane</keyword>
<feature type="transmembrane region" description="Helical" evidence="14">
    <location>
        <begin position="192"/>
        <end position="211"/>
    </location>
</feature>
<dbReference type="EMBL" id="NCVQ01000003">
    <property type="protein sequence ID" value="PWZ40048.1"/>
    <property type="molecule type" value="Genomic_DNA"/>
</dbReference>
<dbReference type="PANTHER" id="PTHR32523:SF8">
    <property type="entry name" value="DOLICHOL KINASE"/>
    <property type="match status" value="1"/>
</dbReference>
<dbReference type="Proteomes" id="UP000251960">
    <property type="component" value="Chromosome 2"/>
</dbReference>
<evidence type="ECO:0000256" key="5">
    <source>
        <dbReference type="ARBA" id="ARBA00022679"/>
    </source>
</evidence>
<comment type="catalytic activity">
    <reaction evidence="13">
        <text>phytol + CTP = phytyl phosphate + CDP + H(+)</text>
        <dbReference type="Rhea" id="RHEA:38055"/>
        <dbReference type="ChEBI" id="CHEBI:15378"/>
        <dbReference type="ChEBI" id="CHEBI:17327"/>
        <dbReference type="ChEBI" id="CHEBI:37563"/>
        <dbReference type="ChEBI" id="CHEBI:58069"/>
        <dbReference type="ChEBI" id="CHEBI:75483"/>
        <dbReference type="EC" id="2.7.1.182"/>
    </reaction>
</comment>
<reference evidence="15 16" key="1">
    <citation type="journal article" date="2018" name="Nat. Genet.">
        <title>Extensive intraspecific gene order and gene structural variations between Mo17 and other maize genomes.</title>
        <authorList>
            <person name="Sun S."/>
            <person name="Zhou Y."/>
            <person name="Chen J."/>
            <person name="Shi J."/>
            <person name="Zhao H."/>
            <person name="Zhao H."/>
            <person name="Song W."/>
            <person name="Zhang M."/>
            <person name="Cui Y."/>
            <person name="Dong X."/>
            <person name="Liu H."/>
            <person name="Ma X."/>
            <person name="Jiao Y."/>
            <person name="Wang B."/>
            <person name="Wei X."/>
            <person name="Stein J.C."/>
            <person name="Glaubitz J.C."/>
            <person name="Lu F."/>
            <person name="Yu G."/>
            <person name="Liang C."/>
            <person name="Fengler K."/>
            <person name="Li B."/>
            <person name="Rafalski A."/>
            <person name="Schnable P.S."/>
            <person name="Ware D.H."/>
            <person name="Buckler E.S."/>
            <person name="Lai J."/>
        </authorList>
    </citation>
    <scope>NUCLEOTIDE SEQUENCE [LARGE SCALE GENOMIC DNA]</scope>
    <source>
        <strain evidence="16">cv. Missouri 17</strain>
        <tissue evidence="15">Seedling</tissue>
    </source>
</reference>
<evidence type="ECO:0000256" key="11">
    <source>
        <dbReference type="ARBA" id="ARBA00024015"/>
    </source>
</evidence>
<organism evidence="15 16">
    <name type="scientific">Zea mays</name>
    <name type="common">Maize</name>
    <dbReference type="NCBI Taxonomy" id="4577"/>
    <lineage>
        <taxon>Eukaryota</taxon>
        <taxon>Viridiplantae</taxon>
        <taxon>Streptophyta</taxon>
        <taxon>Embryophyta</taxon>
        <taxon>Tracheophyta</taxon>
        <taxon>Spermatophyta</taxon>
        <taxon>Magnoliopsida</taxon>
        <taxon>Liliopsida</taxon>
        <taxon>Poales</taxon>
        <taxon>Poaceae</taxon>
        <taxon>PACMAD clade</taxon>
        <taxon>Panicoideae</taxon>
        <taxon>Andropogonodae</taxon>
        <taxon>Andropogoneae</taxon>
        <taxon>Tripsacinae</taxon>
        <taxon>Zea</taxon>
    </lineage>
</organism>
<evidence type="ECO:0000256" key="14">
    <source>
        <dbReference type="SAM" id="Phobius"/>
    </source>
</evidence>
<evidence type="ECO:0000256" key="3">
    <source>
        <dbReference type="ARBA" id="ARBA00022528"/>
    </source>
</evidence>
<comment type="caution">
    <text evidence="15">The sequence shown here is derived from an EMBL/GenBank/DDBJ whole genome shotgun (WGS) entry which is preliminary data.</text>
</comment>
<feature type="transmembrane region" description="Helical" evidence="14">
    <location>
        <begin position="153"/>
        <end position="172"/>
    </location>
</feature>
<evidence type="ECO:0000256" key="6">
    <source>
        <dbReference type="ARBA" id="ARBA00022692"/>
    </source>
</evidence>
<evidence type="ECO:0000313" key="16">
    <source>
        <dbReference type="Proteomes" id="UP000251960"/>
    </source>
</evidence>
<dbReference type="InterPro" id="IPR039606">
    <property type="entry name" value="Phytol/farnesol_kinase"/>
</dbReference>
<evidence type="ECO:0000256" key="9">
    <source>
        <dbReference type="ARBA" id="ARBA00022989"/>
    </source>
</evidence>
<gene>
    <name evidence="15" type="primary">PHYK</name>
    <name evidence="15" type="ORF">Zm00014a_043844</name>
</gene>
<dbReference type="PANTHER" id="PTHR32523">
    <property type="entry name" value="PHYTOL KINASE 1, CHLOROPLASTIC"/>
    <property type="match status" value="1"/>
</dbReference>
<keyword evidence="5" id="KW-0808">Transferase</keyword>
<comment type="subcellular location">
    <subcellularLocation>
        <location evidence="1">Plastid</location>
        <location evidence="1">Chloroplast membrane</location>
        <topology evidence="1">Multi-pass membrane protein</topology>
    </subcellularLocation>
</comment>
<keyword evidence="10 14" id="KW-0472">Membrane</keyword>
<evidence type="ECO:0000256" key="12">
    <source>
        <dbReference type="ARBA" id="ARBA00039024"/>
    </source>
</evidence>
<keyword evidence="4" id="KW-0934">Plastid</keyword>
<evidence type="ECO:0000256" key="7">
    <source>
        <dbReference type="ARBA" id="ARBA00022777"/>
    </source>
</evidence>
<evidence type="ECO:0000256" key="1">
    <source>
        <dbReference type="ARBA" id="ARBA00004508"/>
    </source>
</evidence>
<evidence type="ECO:0000256" key="2">
    <source>
        <dbReference type="ARBA" id="ARBA00010794"/>
    </source>
</evidence>
<name>A0A3L6FYY3_MAIZE</name>
<evidence type="ECO:0000256" key="10">
    <source>
        <dbReference type="ARBA" id="ARBA00023136"/>
    </source>
</evidence>
<keyword evidence="9 14" id="KW-1133">Transmembrane helix</keyword>
<proteinExistence type="inferred from homology"/>
<keyword evidence="7 15" id="KW-0418">Kinase</keyword>
<evidence type="ECO:0000256" key="8">
    <source>
        <dbReference type="ARBA" id="ARBA00022946"/>
    </source>
</evidence>
<dbReference type="GO" id="GO:0010276">
    <property type="term" value="F:phytol kinase activity"/>
    <property type="evidence" value="ECO:0007669"/>
    <property type="project" value="UniProtKB-EC"/>
</dbReference>
<accession>A0A3L6FYY3</accession>
<evidence type="ECO:0000313" key="15">
    <source>
        <dbReference type="EMBL" id="PWZ40048.1"/>
    </source>
</evidence>
<keyword evidence="3" id="KW-0150">Chloroplast</keyword>
<dbReference type="ExpressionAtlas" id="A0A3L6FYY3">
    <property type="expression patterns" value="baseline and differential"/>
</dbReference>
<keyword evidence="8" id="KW-0809">Transit peptide</keyword>
<comment type="pathway">
    <text evidence="11">Cofactor biosynthesis; tocopherol biosynthesis.</text>
</comment>
<evidence type="ECO:0000256" key="13">
    <source>
        <dbReference type="ARBA" id="ARBA00048889"/>
    </source>
</evidence>
<dbReference type="EC" id="2.7.1.182" evidence="12"/>
<comment type="similarity">
    <text evidence="2">Belongs to the polyprenol kinase family.</text>
</comment>
<feature type="transmembrane region" description="Helical" evidence="14">
    <location>
        <begin position="251"/>
        <end position="272"/>
    </location>
</feature>
<sequence>MAAAAAWTGAASPNSLLLSRSPPHAAVLAPSPGSSMRRRLLLGVGTPAVAALAAAAPPAVLQDGAVTVLITAGAYSLVRVFDELTERRLIEKAELEQEGCARAIRRPVHVILAPVQVFPVPGMHRGSQIHNVSHCKAATKACSARSNSTEARYFAAVVPFLNSMRLLIYGLRLYTDEALVKSVTREGKPEELLRGPLYYVLVLLFSVLVFWRESPIGIVSLSMMSGGDGFADIVGRRYGSAKLPFNRKKSWAGSISMFISGFLLSAMMMLYFSSLGYIDVIWEEALGKLALVALAATVVECVPVTEVVDDNISVPLATMLVAFLLFSSNRTIVN</sequence>
<feature type="transmembrane region" description="Helical" evidence="14">
    <location>
        <begin position="312"/>
        <end position="333"/>
    </location>
</feature>
<dbReference type="GO" id="GO:0031969">
    <property type="term" value="C:chloroplast membrane"/>
    <property type="evidence" value="ECO:0007669"/>
    <property type="project" value="UniProtKB-SubCell"/>
</dbReference>